<evidence type="ECO:0000256" key="1">
    <source>
        <dbReference type="SAM" id="Phobius"/>
    </source>
</evidence>
<name>A0A4R2HVD6_9ACTN</name>
<accession>A0A4R2HVD6</accession>
<keyword evidence="3" id="KW-1185">Reference proteome</keyword>
<feature type="transmembrane region" description="Helical" evidence="1">
    <location>
        <begin position="197"/>
        <end position="216"/>
    </location>
</feature>
<feature type="transmembrane region" description="Helical" evidence="1">
    <location>
        <begin position="133"/>
        <end position="153"/>
    </location>
</feature>
<keyword evidence="1" id="KW-0812">Transmembrane</keyword>
<dbReference type="Proteomes" id="UP000294508">
    <property type="component" value="Unassembled WGS sequence"/>
</dbReference>
<protein>
    <submittedName>
        <fullName evidence="2">Uncharacterized protein</fullName>
    </submittedName>
</protein>
<organism evidence="2 3">
    <name type="scientific">Kribbella steppae</name>
    <dbReference type="NCBI Taxonomy" id="2512223"/>
    <lineage>
        <taxon>Bacteria</taxon>
        <taxon>Bacillati</taxon>
        <taxon>Actinomycetota</taxon>
        <taxon>Actinomycetes</taxon>
        <taxon>Propionibacteriales</taxon>
        <taxon>Kribbellaceae</taxon>
        <taxon>Kribbella</taxon>
    </lineage>
</organism>
<feature type="transmembrane region" description="Helical" evidence="1">
    <location>
        <begin position="159"/>
        <end position="177"/>
    </location>
</feature>
<feature type="transmembrane region" description="Helical" evidence="1">
    <location>
        <begin position="222"/>
        <end position="240"/>
    </location>
</feature>
<evidence type="ECO:0000313" key="2">
    <source>
        <dbReference type="EMBL" id="TCO34558.1"/>
    </source>
</evidence>
<keyword evidence="1" id="KW-1133">Transmembrane helix</keyword>
<feature type="transmembrane region" description="Helical" evidence="1">
    <location>
        <begin position="82"/>
        <end position="103"/>
    </location>
</feature>
<dbReference type="AlphaFoldDB" id="A0A4R2HVD6"/>
<evidence type="ECO:0000313" key="3">
    <source>
        <dbReference type="Proteomes" id="UP000294508"/>
    </source>
</evidence>
<dbReference type="RefSeq" id="WP_132208315.1">
    <property type="nucleotide sequence ID" value="NZ_SLWN01000002.1"/>
</dbReference>
<dbReference type="EMBL" id="SLWN01000002">
    <property type="protein sequence ID" value="TCO34558.1"/>
    <property type="molecule type" value="Genomic_DNA"/>
</dbReference>
<sequence length="257" mass="26798">MERIRRRAGTLLGIALVLGLAWTVAVTTSMPSWFDPAEACALRFGGADSANVEVHTGWFPPQASCDFGSGNVQDFISPAKSAVLSVVGVLILIVLITGLILTVQRLTGEPGAQKTADDIDLGKRRMSQLTFGALDMAVVVAVLTAANAFAIVLGGLPGGIMFAVAAMVGLSAMSVVLDRHLGPLPSTALDSRRRGTVAGLSVFGVIFAATAAAGQLPFFRLWSVPLAAITYAVVAAAQWSRLPHNKRDHQTSPHSVG</sequence>
<keyword evidence="1" id="KW-0472">Membrane</keyword>
<proteinExistence type="predicted"/>
<gene>
    <name evidence="2" type="ORF">EV652_102624</name>
</gene>
<comment type="caution">
    <text evidence="2">The sequence shown here is derived from an EMBL/GenBank/DDBJ whole genome shotgun (WGS) entry which is preliminary data.</text>
</comment>
<dbReference type="OrthoDB" id="3817488at2"/>
<reference evidence="2 3" key="1">
    <citation type="journal article" date="2015" name="Stand. Genomic Sci.">
        <title>Genomic Encyclopedia of Bacterial and Archaeal Type Strains, Phase III: the genomes of soil and plant-associated and newly described type strains.</title>
        <authorList>
            <person name="Whitman W.B."/>
            <person name="Woyke T."/>
            <person name="Klenk H.P."/>
            <person name="Zhou Y."/>
            <person name="Lilburn T.G."/>
            <person name="Beck B.J."/>
            <person name="De Vos P."/>
            <person name="Vandamme P."/>
            <person name="Eisen J.A."/>
            <person name="Garrity G."/>
            <person name="Hugenholtz P."/>
            <person name="Kyrpides N.C."/>
        </authorList>
    </citation>
    <scope>NUCLEOTIDE SEQUENCE [LARGE SCALE GENOMIC DNA]</scope>
    <source>
        <strain evidence="2 3">VKM Ac-2572</strain>
    </source>
</reference>